<dbReference type="OrthoDB" id="10390620at2759"/>
<dbReference type="AlphaFoldDB" id="A0A6G0VUG8"/>
<dbReference type="Proteomes" id="UP000478052">
    <property type="component" value="Unassembled WGS sequence"/>
</dbReference>
<evidence type="ECO:0000313" key="2">
    <source>
        <dbReference type="Proteomes" id="UP000478052"/>
    </source>
</evidence>
<keyword evidence="2" id="KW-1185">Reference proteome</keyword>
<reference evidence="1 2" key="1">
    <citation type="submission" date="2019-08" db="EMBL/GenBank/DDBJ databases">
        <title>Whole genome of Aphis craccivora.</title>
        <authorList>
            <person name="Voronova N.V."/>
            <person name="Shulinski R.S."/>
            <person name="Bandarenka Y.V."/>
            <person name="Zhorov D.G."/>
            <person name="Warner D."/>
        </authorList>
    </citation>
    <scope>NUCLEOTIDE SEQUENCE [LARGE SCALE GENOMIC DNA]</scope>
    <source>
        <strain evidence="1">180601</strain>
        <tissue evidence="1">Whole Body</tissue>
    </source>
</reference>
<dbReference type="EMBL" id="VUJU01011757">
    <property type="protein sequence ID" value="KAF0710032.1"/>
    <property type="molecule type" value="Genomic_DNA"/>
</dbReference>
<proteinExistence type="predicted"/>
<sequence length="321" mass="37474">MKNMVDFEFNNQITESPSIILLEWNVQKFNVLNKFKCFDIIPEELFEKFKILCDDLIFIKNKQMAIHNILIFSNISDHRGIENYNKEKQNPVFGKLIHEALSLLIMCTKFNIVYKYVHNFANLNDGLTEDGYYFFKIRLFYPFLNIVKNLENVQGNLMFDIDMVVKDVPQLNPIYITSDNRIQKYIVEDIPENHSTTEIFIIAVFEWVKRNLQIDNLTIFRKQPTVGIPVLATSSGEPYLAGIVASVEGEVVTVQFPFIIKLLEEINQHTNLVQINTDDDNVYTFTIKNLWDNNTFEIIDVLIIATIKIQNDHTENIKFST</sequence>
<feature type="non-terminal residue" evidence="1">
    <location>
        <position position="321"/>
    </location>
</feature>
<protein>
    <submittedName>
        <fullName evidence="1">Uncharacterized protein</fullName>
    </submittedName>
</protein>
<evidence type="ECO:0000313" key="1">
    <source>
        <dbReference type="EMBL" id="KAF0710032.1"/>
    </source>
</evidence>
<gene>
    <name evidence="1" type="ORF">FWK35_00032967</name>
</gene>
<name>A0A6G0VUG8_APHCR</name>
<comment type="caution">
    <text evidence="1">The sequence shown here is derived from an EMBL/GenBank/DDBJ whole genome shotgun (WGS) entry which is preliminary data.</text>
</comment>
<organism evidence="1 2">
    <name type="scientific">Aphis craccivora</name>
    <name type="common">Cowpea aphid</name>
    <dbReference type="NCBI Taxonomy" id="307492"/>
    <lineage>
        <taxon>Eukaryota</taxon>
        <taxon>Metazoa</taxon>
        <taxon>Ecdysozoa</taxon>
        <taxon>Arthropoda</taxon>
        <taxon>Hexapoda</taxon>
        <taxon>Insecta</taxon>
        <taxon>Pterygota</taxon>
        <taxon>Neoptera</taxon>
        <taxon>Paraneoptera</taxon>
        <taxon>Hemiptera</taxon>
        <taxon>Sternorrhyncha</taxon>
        <taxon>Aphidomorpha</taxon>
        <taxon>Aphidoidea</taxon>
        <taxon>Aphididae</taxon>
        <taxon>Aphidini</taxon>
        <taxon>Aphis</taxon>
        <taxon>Aphis</taxon>
    </lineage>
</organism>
<accession>A0A6G0VUG8</accession>